<evidence type="ECO:0000313" key="3">
    <source>
        <dbReference type="Proteomes" id="UP000588277"/>
    </source>
</evidence>
<accession>A0A7Y0F107</accession>
<proteinExistence type="predicted"/>
<organism evidence="2 3">
    <name type="scientific">Bifidobacterium moraviense</name>
    <dbReference type="NCBI Taxonomy" id="2675323"/>
    <lineage>
        <taxon>Bacteria</taxon>
        <taxon>Bacillati</taxon>
        <taxon>Actinomycetota</taxon>
        <taxon>Actinomycetes</taxon>
        <taxon>Bifidobacteriales</taxon>
        <taxon>Bifidobacteriaceae</taxon>
        <taxon>Bifidobacterium</taxon>
    </lineage>
</organism>
<feature type="transmembrane region" description="Helical" evidence="1">
    <location>
        <begin position="70"/>
        <end position="94"/>
    </location>
</feature>
<feature type="transmembrane region" description="Helical" evidence="1">
    <location>
        <begin position="38"/>
        <end position="58"/>
    </location>
</feature>
<name>A0A7Y0F107_9BIFI</name>
<gene>
    <name evidence="2" type="ORF">G1C96_0591</name>
</gene>
<protein>
    <submittedName>
        <fullName evidence="2">Uncharacterized protein</fullName>
    </submittedName>
</protein>
<feature type="transmembrane region" description="Helical" evidence="1">
    <location>
        <begin position="12"/>
        <end position="32"/>
    </location>
</feature>
<comment type="caution">
    <text evidence="2">The sequence shown here is derived from an EMBL/GenBank/DDBJ whole genome shotgun (WGS) entry which is preliminary data.</text>
</comment>
<reference evidence="2 3" key="1">
    <citation type="submission" date="2020-02" db="EMBL/GenBank/DDBJ databases">
        <title>Characterization of phylogenetic diversity of novel bifidobacterial species isolated in Czech ZOOs.</title>
        <authorList>
            <person name="Lugli G.A."/>
            <person name="Vera N.B."/>
            <person name="Ventura M."/>
        </authorList>
    </citation>
    <scope>NUCLEOTIDE SEQUENCE [LARGE SCALE GENOMIC DNA]</scope>
    <source>
        <strain evidence="2 3">DSM 109958</strain>
    </source>
</reference>
<keyword evidence="1" id="KW-1133">Transmembrane helix</keyword>
<dbReference type="EMBL" id="JAAIIH010000001">
    <property type="protein sequence ID" value="NMN00014.1"/>
    <property type="molecule type" value="Genomic_DNA"/>
</dbReference>
<keyword evidence="3" id="KW-1185">Reference proteome</keyword>
<keyword evidence="1" id="KW-0812">Transmembrane</keyword>
<dbReference type="Proteomes" id="UP000588277">
    <property type="component" value="Unassembled WGS sequence"/>
</dbReference>
<feature type="transmembrane region" description="Helical" evidence="1">
    <location>
        <begin position="106"/>
        <end position="123"/>
    </location>
</feature>
<evidence type="ECO:0000256" key="1">
    <source>
        <dbReference type="SAM" id="Phobius"/>
    </source>
</evidence>
<dbReference type="AlphaFoldDB" id="A0A7Y0F107"/>
<sequence>MMTVERDARWYRPALVLGVLNVVQWAASYALLGSGRDLRSTVTLAAMLVVNVAMAACAWRMAASVTRCKVVTACCAVDMAVLLVSLAAGLFAGIDWRRALGYVPGLAWYGVLVAVYCSVIGHVRDYRTYFLP</sequence>
<keyword evidence="1" id="KW-0472">Membrane</keyword>
<dbReference type="RefSeq" id="WP_169275140.1">
    <property type="nucleotide sequence ID" value="NZ_JAAIIH010000001.1"/>
</dbReference>
<evidence type="ECO:0000313" key="2">
    <source>
        <dbReference type="EMBL" id="NMN00014.1"/>
    </source>
</evidence>